<dbReference type="InterPro" id="IPR037401">
    <property type="entry name" value="SnoaL-like"/>
</dbReference>
<keyword evidence="3" id="KW-1185">Reference proteome</keyword>
<feature type="domain" description="SnoaL-like" evidence="1">
    <location>
        <begin position="41"/>
        <end position="144"/>
    </location>
</feature>
<reference evidence="2 3" key="1">
    <citation type="submission" date="2015-06" db="EMBL/GenBank/DDBJ databases">
        <title>Draft genome of the ant-associated black yeast Phialophora attae CBS 131958.</title>
        <authorList>
            <person name="Moreno L.F."/>
            <person name="Stielow B.J."/>
            <person name="de Hoog S."/>
            <person name="Vicente V.A."/>
            <person name="Weiss V.A."/>
            <person name="de Vries M."/>
            <person name="Cruz L.M."/>
            <person name="Souza E.M."/>
        </authorList>
    </citation>
    <scope>NUCLEOTIDE SEQUENCE [LARGE SCALE GENOMIC DNA]</scope>
    <source>
        <strain evidence="2 3">CBS 131958</strain>
    </source>
</reference>
<dbReference type="RefSeq" id="XP_017998548.1">
    <property type="nucleotide sequence ID" value="XM_018144423.1"/>
</dbReference>
<dbReference type="Pfam" id="PF12680">
    <property type="entry name" value="SnoaL_2"/>
    <property type="match status" value="1"/>
</dbReference>
<dbReference type="Gene3D" id="3.10.450.50">
    <property type="match status" value="1"/>
</dbReference>
<dbReference type="OrthoDB" id="3625211at2759"/>
<organism evidence="2 3">
    <name type="scientific">Cyphellophora attinorum</name>
    <dbReference type="NCBI Taxonomy" id="1664694"/>
    <lineage>
        <taxon>Eukaryota</taxon>
        <taxon>Fungi</taxon>
        <taxon>Dikarya</taxon>
        <taxon>Ascomycota</taxon>
        <taxon>Pezizomycotina</taxon>
        <taxon>Eurotiomycetes</taxon>
        <taxon>Chaetothyriomycetidae</taxon>
        <taxon>Chaetothyriales</taxon>
        <taxon>Cyphellophoraceae</taxon>
        <taxon>Cyphellophora</taxon>
    </lineage>
</organism>
<evidence type="ECO:0000259" key="1">
    <source>
        <dbReference type="Pfam" id="PF12680"/>
    </source>
</evidence>
<evidence type="ECO:0000313" key="2">
    <source>
        <dbReference type="EMBL" id="KPI38585.1"/>
    </source>
</evidence>
<dbReference type="AlphaFoldDB" id="A0A0N1HMP5"/>
<dbReference type="InterPro" id="IPR032710">
    <property type="entry name" value="NTF2-like_dom_sf"/>
</dbReference>
<accession>A0A0N1HMP5</accession>
<dbReference type="GeneID" id="28736303"/>
<sequence length="172" mass="19093">MAAIGISAQRAAQVDRTCRDFVARFVKPLGATSDDNSWSKDDFAAVFSPDVHWYDHAFLICRQGHGAVMGLQVAFRHCNQPFDVEFKAITPTAKGAVLEQVWVGTCKNDIVRPDGELAFKASGKEFKCHVCMVIEIDEAGKISRIDEYYNKRWDDGVLESDYAVVKGASLKS</sequence>
<gene>
    <name evidence="2" type="ORF">AB675_4293</name>
</gene>
<protein>
    <recommendedName>
        <fullName evidence="1">SnoaL-like domain-containing protein</fullName>
    </recommendedName>
</protein>
<dbReference type="VEuPathDB" id="FungiDB:AB675_4293"/>
<proteinExistence type="predicted"/>
<comment type="caution">
    <text evidence="2">The sequence shown here is derived from an EMBL/GenBank/DDBJ whole genome shotgun (WGS) entry which is preliminary data.</text>
</comment>
<name>A0A0N1HMP5_9EURO</name>
<dbReference type="SUPFAM" id="SSF54427">
    <property type="entry name" value="NTF2-like"/>
    <property type="match status" value="1"/>
</dbReference>
<dbReference type="EMBL" id="LFJN01000018">
    <property type="protein sequence ID" value="KPI38585.1"/>
    <property type="molecule type" value="Genomic_DNA"/>
</dbReference>
<dbReference type="Proteomes" id="UP000038010">
    <property type="component" value="Unassembled WGS sequence"/>
</dbReference>
<evidence type="ECO:0000313" key="3">
    <source>
        <dbReference type="Proteomes" id="UP000038010"/>
    </source>
</evidence>